<keyword evidence="3 6" id="KW-1133">Transmembrane helix</keyword>
<feature type="transmembrane region" description="Helical" evidence="6">
    <location>
        <begin position="103"/>
        <end position="124"/>
    </location>
</feature>
<proteinExistence type="inferred from homology"/>
<evidence type="ECO:0000313" key="7">
    <source>
        <dbReference type="EMBL" id="TMS32188.1"/>
    </source>
</evidence>
<dbReference type="GO" id="GO:0016020">
    <property type="term" value="C:membrane"/>
    <property type="evidence" value="ECO:0007669"/>
    <property type="project" value="UniProtKB-SubCell"/>
</dbReference>
<feature type="transmembrane region" description="Helical" evidence="6">
    <location>
        <begin position="202"/>
        <end position="223"/>
    </location>
</feature>
<feature type="transmembrane region" description="Helical" evidence="6">
    <location>
        <begin position="154"/>
        <end position="173"/>
    </location>
</feature>
<protein>
    <recommendedName>
        <fullName evidence="9">G-protein coupled receptors family 1 profile domain-containing protein</fullName>
    </recommendedName>
</protein>
<dbReference type="Pfam" id="PF10292">
    <property type="entry name" value="7TM_GPCR_Srab"/>
    <property type="match status" value="1"/>
</dbReference>
<comment type="subcellular location">
    <subcellularLocation>
        <location evidence="1">Membrane</location>
        <topology evidence="1">Multi-pass membrane protein</topology>
    </subcellularLocation>
</comment>
<evidence type="ECO:0000256" key="5">
    <source>
        <dbReference type="ARBA" id="ARBA00037994"/>
    </source>
</evidence>
<dbReference type="EMBL" id="AZBU02000001">
    <property type="protein sequence ID" value="TMS32188.1"/>
    <property type="molecule type" value="Genomic_DNA"/>
</dbReference>
<reference evidence="7 8" key="1">
    <citation type="journal article" date="2015" name="Genome Biol.">
        <title>Comparative genomics of Steinernema reveals deeply conserved gene regulatory networks.</title>
        <authorList>
            <person name="Dillman A.R."/>
            <person name="Macchietto M."/>
            <person name="Porter C.F."/>
            <person name="Rogers A."/>
            <person name="Williams B."/>
            <person name="Antoshechkin I."/>
            <person name="Lee M.M."/>
            <person name="Goodwin Z."/>
            <person name="Lu X."/>
            <person name="Lewis E.E."/>
            <person name="Goodrich-Blair H."/>
            <person name="Stock S.P."/>
            <person name="Adams B.J."/>
            <person name="Sternberg P.W."/>
            <person name="Mortazavi A."/>
        </authorList>
    </citation>
    <scope>NUCLEOTIDE SEQUENCE [LARGE SCALE GENOMIC DNA]</scope>
    <source>
        <strain evidence="7 8">ALL</strain>
    </source>
</reference>
<reference evidence="7 8" key="2">
    <citation type="journal article" date="2019" name="G3 (Bethesda)">
        <title>Hybrid Assembly of the Genome of the Entomopathogenic Nematode Steinernema carpocapsae Identifies the X-Chromosome.</title>
        <authorList>
            <person name="Serra L."/>
            <person name="Macchietto M."/>
            <person name="Macias-Munoz A."/>
            <person name="McGill C.J."/>
            <person name="Rodriguez I.M."/>
            <person name="Rodriguez B."/>
            <person name="Murad R."/>
            <person name="Mortazavi A."/>
        </authorList>
    </citation>
    <scope>NUCLEOTIDE SEQUENCE [LARGE SCALE GENOMIC DNA]</scope>
    <source>
        <strain evidence="7 8">ALL</strain>
    </source>
</reference>
<evidence type="ECO:0000256" key="3">
    <source>
        <dbReference type="ARBA" id="ARBA00022989"/>
    </source>
</evidence>
<evidence type="ECO:0000256" key="4">
    <source>
        <dbReference type="ARBA" id="ARBA00023136"/>
    </source>
</evidence>
<evidence type="ECO:0000256" key="6">
    <source>
        <dbReference type="SAM" id="Phobius"/>
    </source>
</evidence>
<keyword evidence="4 6" id="KW-0472">Membrane</keyword>
<dbReference type="PANTHER" id="PTHR31357">
    <property type="entry name" value="SERPENTINE RECEPTOR CLASS ALPHA-10"/>
    <property type="match status" value="1"/>
</dbReference>
<sequence length="302" mass="34711">MRLLLSSQVEVFHVNLRILFLNLSLGLILRSACTLYRAAQQIVLAISWTNKCDFLQDMYSCKLQSRINLTPFNSCVYTYLAVAIERAIATISYQTYEKKRNEFLALLLAAATWIHPAIELINAFNADSSSSVKREYCSALTAQQINISHVFNNQIIVCGISLIMFTAIAVFCIKKSKLTINTQDHSLSSRFQLGENVRASKIILPNAILFSIVTLLNIMFLFLLEISKQHHGLREFAIFKETMSLTVPIYINVYTWIFILRCPQFAKRTWFVRRFARVTQQGPQTEIKGPNHYFSVLTNYWI</sequence>
<gene>
    <name evidence="7" type="ORF">L596_000063</name>
</gene>
<organism evidence="7 8">
    <name type="scientific">Steinernema carpocapsae</name>
    <name type="common">Entomopathogenic nematode</name>
    <dbReference type="NCBI Taxonomy" id="34508"/>
    <lineage>
        <taxon>Eukaryota</taxon>
        <taxon>Metazoa</taxon>
        <taxon>Ecdysozoa</taxon>
        <taxon>Nematoda</taxon>
        <taxon>Chromadorea</taxon>
        <taxon>Rhabditida</taxon>
        <taxon>Tylenchina</taxon>
        <taxon>Panagrolaimomorpha</taxon>
        <taxon>Strongyloidoidea</taxon>
        <taxon>Steinernematidae</taxon>
        <taxon>Steinernema</taxon>
    </lineage>
</organism>
<comment type="similarity">
    <text evidence="5">Belongs to the nematode receptor-like protein sra family.</text>
</comment>
<keyword evidence="2 6" id="KW-0812">Transmembrane</keyword>
<evidence type="ECO:0008006" key="9">
    <source>
        <dbReference type="Google" id="ProtNLM"/>
    </source>
</evidence>
<dbReference type="OrthoDB" id="5794765at2759"/>
<evidence type="ECO:0000313" key="8">
    <source>
        <dbReference type="Proteomes" id="UP000298663"/>
    </source>
</evidence>
<dbReference type="InterPro" id="IPR051080">
    <property type="entry name" value="Nematode_rcpt-like_serp_alpha"/>
</dbReference>
<accession>A0A4U8UL71</accession>
<dbReference type="Proteomes" id="UP000298663">
    <property type="component" value="Unassembled WGS sequence"/>
</dbReference>
<dbReference type="GO" id="GO:0004984">
    <property type="term" value="F:olfactory receptor activity"/>
    <property type="evidence" value="ECO:0007669"/>
    <property type="project" value="TreeGrafter"/>
</dbReference>
<evidence type="ECO:0000256" key="1">
    <source>
        <dbReference type="ARBA" id="ARBA00004141"/>
    </source>
</evidence>
<feature type="transmembrane region" description="Helical" evidence="6">
    <location>
        <begin position="243"/>
        <end position="260"/>
    </location>
</feature>
<comment type="caution">
    <text evidence="7">The sequence shown here is derived from an EMBL/GenBank/DDBJ whole genome shotgun (WGS) entry which is preliminary data.</text>
</comment>
<evidence type="ECO:0000256" key="2">
    <source>
        <dbReference type="ARBA" id="ARBA00022692"/>
    </source>
</evidence>
<dbReference type="PANTHER" id="PTHR31357:SF5">
    <property type="entry name" value="SERPENTINE RECEPTOR CLASS ALPHA-1-RELATED"/>
    <property type="match status" value="1"/>
</dbReference>
<keyword evidence="8" id="KW-1185">Reference proteome</keyword>
<dbReference type="SUPFAM" id="SSF81321">
    <property type="entry name" value="Family A G protein-coupled receptor-like"/>
    <property type="match status" value="1"/>
</dbReference>
<dbReference type="Gene3D" id="1.20.1070.10">
    <property type="entry name" value="Rhodopsin 7-helix transmembrane proteins"/>
    <property type="match status" value="1"/>
</dbReference>
<dbReference type="AlphaFoldDB" id="A0A4U8UL71"/>
<name>A0A4U8UL71_STECR</name>
<dbReference type="InterPro" id="IPR019408">
    <property type="entry name" value="7TM_GPCR_serpentine_rcpt_Srab"/>
</dbReference>